<feature type="signal peptide" evidence="1">
    <location>
        <begin position="1"/>
        <end position="31"/>
    </location>
</feature>
<name>A0AA90ST27_9GAMM</name>
<keyword evidence="3" id="KW-1185">Reference proteome</keyword>
<evidence type="ECO:0000313" key="3">
    <source>
        <dbReference type="Proteomes" id="UP001178148"/>
    </source>
</evidence>
<protein>
    <submittedName>
        <fullName evidence="2">Uncharacterized protein</fullName>
    </submittedName>
</protein>
<reference evidence="2 3" key="1">
    <citation type="journal article" date="2023" name="bioRxiv">
        <title>An intranuclear bacterial parasite of deep-sea mussels expresses apoptosis inhibitors acquired from its host.</title>
        <authorList>
            <person name="Gonzalez Porras M.A."/>
            <person name="Assie A."/>
            <person name="Tietjen M."/>
            <person name="Violette M."/>
            <person name="Kleiner M."/>
            <person name="Gruber-Vodicka H."/>
            <person name="Dubilier N."/>
            <person name="Leisch N."/>
        </authorList>
    </citation>
    <scope>NUCLEOTIDE SEQUENCE [LARGE SCALE GENOMIC DNA]</scope>
    <source>
        <strain evidence="2">IAP13</strain>
    </source>
</reference>
<proteinExistence type="predicted"/>
<sequence length="297" mass="32945">MIVQINSRSTNKVSILLVALLSFFQFGQAFAGLEKEEVYTKDNIKVVFTGDSVFTTVSYSEDPHCYICDESIPLCNEQSSGEDTPLVVVVAPFFWDIGTEGSYSHDKFVTAVRNLGLPKVPLDPNTTEKWSINPGLLDNSSNKQTMISSGFYVKKALKDSAYVKKFGTTSTYVGFSNIRSNTLSQKAMDKLEANSNSDIEYIKKGESYTNIKQGLSTLLTDNPDVTILHVYLPVLQDSRDSTEELEQAISAALCDNFIKNINDNIKTQTVIYIDLMRCSDTAISHIRTSLTNDGFKG</sequence>
<dbReference type="AlphaFoldDB" id="A0AA90ST27"/>
<comment type="caution">
    <text evidence="2">The sequence shown here is derived from an EMBL/GenBank/DDBJ whole genome shotgun (WGS) entry which is preliminary data.</text>
</comment>
<evidence type="ECO:0000313" key="2">
    <source>
        <dbReference type="EMBL" id="MDP0589200.1"/>
    </source>
</evidence>
<dbReference type="EMBL" id="JASXSV010000011">
    <property type="protein sequence ID" value="MDP0589200.1"/>
    <property type="molecule type" value="Genomic_DNA"/>
</dbReference>
<gene>
    <name evidence="2" type="ORF">QS748_08415</name>
</gene>
<keyword evidence="1" id="KW-0732">Signal</keyword>
<accession>A0AA90ST27</accession>
<dbReference type="Proteomes" id="UP001178148">
    <property type="component" value="Unassembled WGS sequence"/>
</dbReference>
<evidence type="ECO:0000256" key="1">
    <source>
        <dbReference type="SAM" id="SignalP"/>
    </source>
</evidence>
<feature type="chain" id="PRO_5041723505" evidence="1">
    <location>
        <begin position="32"/>
        <end position="297"/>
    </location>
</feature>
<organism evidence="2 3">
    <name type="scientific">Candidatus Endonucleibacter bathymodioli</name>
    <dbReference type="NCBI Taxonomy" id="539814"/>
    <lineage>
        <taxon>Bacteria</taxon>
        <taxon>Pseudomonadati</taxon>
        <taxon>Pseudomonadota</taxon>
        <taxon>Gammaproteobacteria</taxon>
        <taxon>Oceanospirillales</taxon>
        <taxon>Endozoicomonadaceae</taxon>
        <taxon>Candidatus Endonucleibacter</taxon>
    </lineage>
</organism>